<dbReference type="OrthoDB" id="5643032at2"/>
<name>A0A0W0U6B8_9GAMM</name>
<dbReference type="Gene3D" id="3.30.2430.10">
    <property type="entry name" value="phosphothreonine lyase"/>
    <property type="match status" value="1"/>
</dbReference>
<gene>
    <name evidence="1" type="ORF">Lfee_0442</name>
    <name evidence="2" type="ORF">NCTC12022_00192</name>
</gene>
<keyword evidence="3" id="KW-1185">Reference proteome</keyword>
<evidence type="ECO:0000313" key="2">
    <source>
        <dbReference type="EMBL" id="SPX59371.1"/>
    </source>
</evidence>
<proteinExistence type="predicted"/>
<dbReference type="Proteomes" id="UP000054698">
    <property type="component" value="Unassembled WGS sequence"/>
</dbReference>
<organism evidence="1 3">
    <name type="scientific">Legionella feeleii</name>
    <dbReference type="NCBI Taxonomy" id="453"/>
    <lineage>
        <taxon>Bacteria</taxon>
        <taxon>Pseudomonadati</taxon>
        <taxon>Pseudomonadota</taxon>
        <taxon>Gammaproteobacteria</taxon>
        <taxon>Legionellales</taxon>
        <taxon>Legionellaceae</taxon>
        <taxon>Legionella</taxon>
    </lineage>
</organism>
<dbReference type="PATRIC" id="fig|453.4.peg.479"/>
<evidence type="ECO:0000313" key="4">
    <source>
        <dbReference type="Proteomes" id="UP000251942"/>
    </source>
</evidence>
<sequence length="279" mass="31601">MGTTKVISGNKPLLSKTKAVKNLKELASSSTGSVKVEASTSTPAFFPEEQTTHQDPFLYENLKDNIGKKIDNYLFYSLESYIYFKCSPDHNSGNNRLAIAARRSIFAGQKLETGWKLHISVDPGQISAAWAIIYPILMENKMSAKILAPNVLKSKPIEKVSGKQFTIYQFQHKHITTDEWIDIMQRIENELREHGIAKAVTPTANKQIPNSEYFSYRNDADLSGRYISDTKAQGYVELYKHKDPQLRAYNLANAKDPFTEVVLQSHLDQNQIENELKPT</sequence>
<dbReference type="EMBL" id="LNYB01000015">
    <property type="protein sequence ID" value="KTD03586.1"/>
    <property type="molecule type" value="Genomic_DNA"/>
</dbReference>
<accession>A0A0W0U6B8</accession>
<dbReference type="AlphaFoldDB" id="A0A0W0U6B8"/>
<dbReference type="Proteomes" id="UP000251942">
    <property type="component" value="Unassembled WGS sequence"/>
</dbReference>
<dbReference type="RefSeq" id="WP_058443664.1">
    <property type="nucleotide sequence ID" value="NZ_CAAAHT010000047.1"/>
</dbReference>
<dbReference type="InterPro" id="IPR038498">
    <property type="entry name" value="OspF/SpvC_sf"/>
</dbReference>
<evidence type="ECO:0000313" key="1">
    <source>
        <dbReference type="EMBL" id="KTD03586.1"/>
    </source>
</evidence>
<reference evidence="2 4" key="2">
    <citation type="submission" date="2018-06" db="EMBL/GenBank/DDBJ databases">
        <authorList>
            <consortium name="Pathogen Informatics"/>
            <person name="Doyle S."/>
        </authorList>
    </citation>
    <scope>NUCLEOTIDE SEQUENCE [LARGE SCALE GENOMIC DNA]</scope>
    <source>
        <strain evidence="2 4">NCTC12022</strain>
    </source>
</reference>
<protein>
    <submittedName>
        <fullName evidence="1">Uncharacterized protein</fullName>
    </submittedName>
</protein>
<dbReference type="EMBL" id="UASS01000001">
    <property type="protein sequence ID" value="SPX59371.1"/>
    <property type="molecule type" value="Genomic_DNA"/>
</dbReference>
<evidence type="ECO:0000313" key="3">
    <source>
        <dbReference type="Proteomes" id="UP000054698"/>
    </source>
</evidence>
<reference evidence="1 3" key="1">
    <citation type="submission" date="2015-11" db="EMBL/GenBank/DDBJ databases">
        <title>Genomic analysis of 38 Legionella species identifies large and diverse effector repertoires.</title>
        <authorList>
            <person name="Burstein D."/>
            <person name="Amaro F."/>
            <person name="Zusman T."/>
            <person name="Lifshitz Z."/>
            <person name="Cohen O."/>
            <person name="Gilbert J.A."/>
            <person name="Pupko T."/>
            <person name="Shuman H.A."/>
            <person name="Segal G."/>
        </authorList>
    </citation>
    <scope>NUCLEOTIDE SEQUENCE [LARGE SCALE GENOMIC DNA]</scope>
    <source>
        <strain evidence="1 3">WO-44C</strain>
    </source>
</reference>
<dbReference type="STRING" id="453.Lfee_0442"/>